<feature type="domain" description="YrdC-like" evidence="14">
    <location>
        <begin position="22"/>
        <end position="211"/>
    </location>
</feature>
<dbReference type="PIRSF" id="PIRSF004930">
    <property type="entry name" value="Tln_factor_SUA5"/>
    <property type="match status" value="1"/>
</dbReference>
<organism evidence="15 16">
    <name type="scientific">Paenibacillus chartarius</name>
    <dbReference type="NCBI Taxonomy" id="747481"/>
    <lineage>
        <taxon>Bacteria</taxon>
        <taxon>Bacillati</taxon>
        <taxon>Bacillota</taxon>
        <taxon>Bacilli</taxon>
        <taxon>Bacillales</taxon>
        <taxon>Paenibacillaceae</taxon>
        <taxon>Paenibacillus</taxon>
    </lineage>
</organism>
<evidence type="ECO:0000259" key="14">
    <source>
        <dbReference type="PROSITE" id="PS51163"/>
    </source>
</evidence>
<evidence type="ECO:0000256" key="10">
    <source>
        <dbReference type="ARBA" id="ARBA00022840"/>
    </source>
</evidence>
<evidence type="ECO:0000256" key="8">
    <source>
        <dbReference type="ARBA" id="ARBA00022695"/>
    </source>
</evidence>
<keyword evidence="9 13" id="KW-0547">Nucleotide-binding</keyword>
<evidence type="ECO:0000256" key="12">
    <source>
        <dbReference type="ARBA" id="ARBA00048366"/>
    </source>
</evidence>
<evidence type="ECO:0000256" key="13">
    <source>
        <dbReference type="PIRNR" id="PIRNR004930"/>
    </source>
</evidence>
<keyword evidence="10 13" id="KW-0067">ATP-binding</keyword>
<evidence type="ECO:0000256" key="6">
    <source>
        <dbReference type="ARBA" id="ARBA00022679"/>
    </source>
</evidence>
<comment type="similarity">
    <text evidence="2 13">Belongs to the SUA5 family.</text>
</comment>
<evidence type="ECO:0000256" key="2">
    <source>
        <dbReference type="ARBA" id="ARBA00007663"/>
    </source>
</evidence>
<evidence type="ECO:0000256" key="1">
    <source>
        <dbReference type="ARBA" id="ARBA00004496"/>
    </source>
</evidence>
<evidence type="ECO:0000256" key="4">
    <source>
        <dbReference type="ARBA" id="ARBA00015492"/>
    </source>
</evidence>
<dbReference type="RefSeq" id="WP_377474567.1">
    <property type="nucleotide sequence ID" value="NZ_JBHLWN010000120.1"/>
</dbReference>
<proteinExistence type="inferred from homology"/>
<dbReference type="InterPro" id="IPR017945">
    <property type="entry name" value="DHBP_synth_RibB-like_a/b_dom"/>
</dbReference>
<evidence type="ECO:0000256" key="5">
    <source>
        <dbReference type="ARBA" id="ARBA00022490"/>
    </source>
</evidence>
<evidence type="ECO:0000256" key="3">
    <source>
        <dbReference type="ARBA" id="ARBA00012584"/>
    </source>
</evidence>
<dbReference type="EC" id="2.7.7.87" evidence="3 13"/>
<dbReference type="SUPFAM" id="SSF55821">
    <property type="entry name" value="YrdC/RibB"/>
    <property type="match status" value="1"/>
</dbReference>
<evidence type="ECO:0000256" key="7">
    <source>
        <dbReference type="ARBA" id="ARBA00022694"/>
    </source>
</evidence>
<dbReference type="PANTHER" id="PTHR17490:SF16">
    <property type="entry name" value="THREONYLCARBAMOYL-AMP SYNTHASE"/>
    <property type="match status" value="1"/>
</dbReference>
<dbReference type="Pfam" id="PF01300">
    <property type="entry name" value="Sua5_yciO_yrdC"/>
    <property type="match status" value="1"/>
</dbReference>
<comment type="catalytic activity">
    <reaction evidence="12 13">
        <text>L-threonine + hydrogencarbonate + ATP = L-threonylcarbamoyladenylate + diphosphate + H2O</text>
        <dbReference type="Rhea" id="RHEA:36407"/>
        <dbReference type="ChEBI" id="CHEBI:15377"/>
        <dbReference type="ChEBI" id="CHEBI:17544"/>
        <dbReference type="ChEBI" id="CHEBI:30616"/>
        <dbReference type="ChEBI" id="CHEBI:33019"/>
        <dbReference type="ChEBI" id="CHEBI:57926"/>
        <dbReference type="ChEBI" id="CHEBI:73682"/>
        <dbReference type="EC" id="2.7.7.87"/>
    </reaction>
</comment>
<dbReference type="Proteomes" id="UP001589776">
    <property type="component" value="Unassembled WGS sequence"/>
</dbReference>
<dbReference type="InterPro" id="IPR038385">
    <property type="entry name" value="Sua5/YwlC_C"/>
</dbReference>
<dbReference type="InterPro" id="IPR005145">
    <property type="entry name" value="Sua5_C"/>
</dbReference>
<protein>
    <recommendedName>
        <fullName evidence="4 13">Threonylcarbamoyl-AMP synthase</fullName>
        <shortName evidence="13">TC-AMP synthase</shortName>
        <ecNumber evidence="3 13">2.7.7.87</ecNumber>
    </recommendedName>
    <alternativeName>
        <fullName evidence="11 13">L-threonylcarbamoyladenylate synthase</fullName>
    </alternativeName>
</protein>
<dbReference type="Gene3D" id="3.90.870.10">
    <property type="entry name" value="DHBP synthase"/>
    <property type="match status" value="1"/>
</dbReference>
<comment type="caution">
    <text evidence="15">The sequence shown here is derived from an EMBL/GenBank/DDBJ whole genome shotgun (WGS) entry which is preliminary data.</text>
</comment>
<evidence type="ECO:0000256" key="11">
    <source>
        <dbReference type="ARBA" id="ARBA00029774"/>
    </source>
</evidence>
<dbReference type="EMBL" id="JBHLWN010000120">
    <property type="protein sequence ID" value="MFC0216412.1"/>
    <property type="molecule type" value="Genomic_DNA"/>
</dbReference>
<dbReference type="InterPro" id="IPR050156">
    <property type="entry name" value="TC-AMP_synthase_SUA5"/>
</dbReference>
<dbReference type="Gene3D" id="3.40.50.11030">
    <property type="entry name" value="Threonylcarbamoyl-AMP synthase, C-terminal domain"/>
    <property type="match status" value="1"/>
</dbReference>
<evidence type="ECO:0000256" key="9">
    <source>
        <dbReference type="ARBA" id="ARBA00022741"/>
    </source>
</evidence>
<keyword evidence="8 13" id="KW-0548">Nucleotidyltransferase</keyword>
<dbReference type="PROSITE" id="PS51163">
    <property type="entry name" value="YRDC"/>
    <property type="match status" value="1"/>
</dbReference>
<keyword evidence="16" id="KW-1185">Reference proteome</keyword>
<dbReference type="InterPro" id="IPR006070">
    <property type="entry name" value="Sua5-like_dom"/>
</dbReference>
<dbReference type="GO" id="GO:0061710">
    <property type="term" value="F:L-threonylcarbamoyladenylate synthase"/>
    <property type="evidence" value="ECO:0007669"/>
    <property type="project" value="UniProtKB-EC"/>
</dbReference>
<comment type="function">
    <text evidence="13">Required for the formation of a threonylcarbamoyl group on adenosine at position 37 (t(6)A37) in tRNAs that read codons beginning with adenine.</text>
</comment>
<evidence type="ECO:0000313" key="15">
    <source>
        <dbReference type="EMBL" id="MFC0216412.1"/>
    </source>
</evidence>
<keyword evidence="7 13" id="KW-0819">tRNA processing</keyword>
<reference evidence="15 16" key="1">
    <citation type="submission" date="2024-09" db="EMBL/GenBank/DDBJ databases">
        <authorList>
            <person name="Sun Q."/>
            <person name="Mori K."/>
        </authorList>
    </citation>
    <scope>NUCLEOTIDE SEQUENCE [LARGE SCALE GENOMIC DNA]</scope>
    <source>
        <strain evidence="15 16">CCM 7759</strain>
    </source>
</reference>
<name>A0ABV6DUT1_9BACL</name>
<gene>
    <name evidence="15" type="ORF">ACFFK0_28855</name>
</gene>
<sequence length="365" mass="38139">MMQTFTKFWTIPPGTLDMPASEQAVTEAALLLRQGGIVAFPTETVYGLGADATRTEAVGRVFEAKGRPSDNPLIVHIADPSQLAAFVDADAVGEAERRLMAAFWPGPLTVVLPVRPGALSPLVTAGLTTVGVRIPDHPLALALLRRANVPVAAPSANRSGKPSPTSAQHVADDLAGRIDGLLDGGTTGVGVESTVVRVDAGALHVLRPGGVTRQQLAAALPELPIRDATAADAEVPRAPGMKYAHYAPQGRLTVVQPAQPADRSAVRDYIRAQLRAAREAGERSGVLTFDEHVHDFAAEADVVLSYGPLGAPEQAAQRLYDALRAFDAAEAACILAEAVPEAGGGIGEAVMNRLRKAAGHRIVFV</sequence>
<accession>A0ABV6DUT1</accession>
<dbReference type="InterPro" id="IPR010923">
    <property type="entry name" value="T(6)A37_SUA5"/>
</dbReference>
<keyword evidence="5 13" id="KW-0963">Cytoplasm</keyword>
<dbReference type="Pfam" id="PF03481">
    <property type="entry name" value="Sua5_C"/>
    <property type="match status" value="1"/>
</dbReference>
<evidence type="ECO:0000313" key="16">
    <source>
        <dbReference type="Proteomes" id="UP001589776"/>
    </source>
</evidence>
<comment type="subcellular location">
    <subcellularLocation>
        <location evidence="1 13">Cytoplasm</location>
    </subcellularLocation>
</comment>
<keyword evidence="6 13" id="KW-0808">Transferase</keyword>
<dbReference type="NCBIfam" id="TIGR00057">
    <property type="entry name" value="L-threonylcarbamoyladenylate synthase"/>
    <property type="match status" value="1"/>
</dbReference>
<dbReference type="PANTHER" id="PTHR17490">
    <property type="entry name" value="SUA5"/>
    <property type="match status" value="1"/>
</dbReference>